<sequence>MANKFRTVYNSPYNTGFDANSFRRVAAQDPQFALGEIIGSALAGAYANNYNNRGINKAVDKALAEYGTDQQGNNVAGASMSDMDALNSVRQNMGLDNPQEQPVISVGTVPKQSPKELAELMAAPQAQPETPEQSIERLAQMPGAGIIAQENAGRRLGEFNKKDAMLRAEQQMIKDGRTPYQVEQAMRMLEPHFDRMQDDYYRTQSDRIMAELGQGELSDADYKQRIVELARLGDYGRDAANIYGKDIVTGRERWNAEQQAAREDNRFKQQAALREVDAANRLAIARERARLYSNSRSNGNTRAGLLGGGTRQTNGASAKTRSPLDSAEFKYIDTQINKIADIPEEERTPEQKRFFDQYKTVRDQIVARSFGNQFDYHTPDERGNNNANPQVGFNPNNYDQAVPYFRGFAKRGNFRKEDIAKYIRQKYYGLKPDDTSNEFVESIIREL</sequence>
<feature type="region of interest" description="Disordered" evidence="1">
    <location>
        <begin position="294"/>
        <end position="322"/>
    </location>
</feature>
<accession>A0A1G6NNI4</accession>
<evidence type="ECO:0000313" key="3">
    <source>
        <dbReference type="Proteomes" id="UP000198943"/>
    </source>
</evidence>
<dbReference type="AlphaFoldDB" id="A0A1G6NNI4"/>
<protein>
    <submittedName>
        <fullName evidence="2">Uncharacterized protein</fullName>
    </submittedName>
</protein>
<proteinExistence type="predicted"/>
<evidence type="ECO:0000313" key="2">
    <source>
        <dbReference type="EMBL" id="SDC69520.1"/>
    </source>
</evidence>
<gene>
    <name evidence="2" type="ORF">SAMN04487864_11524</name>
</gene>
<dbReference type="Proteomes" id="UP000198943">
    <property type="component" value="Unassembled WGS sequence"/>
</dbReference>
<feature type="compositionally biased region" description="Polar residues" evidence="1">
    <location>
        <begin position="311"/>
        <end position="320"/>
    </location>
</feature>
<evidence type="ECO:0000256" key="1">
    <source>
        <dbReference type="SAM" id="MobiDB-lite"/>
    </source>
</evidence>
<keyword evidence="3" id="KW-1185">Reference proteome</keyword>
<name>A0A1G6NNI4_9FIRM</name>
<organism evidence="2 3">
    <name type="scientific">Succiniclasticum ruminis</name>
    <dbReference type="NCBI Taxonomy" id="40841"/>
    <lineage>
        <taxon>Bacteria</taxon>
        <taxon>Bacillati</taxon>
        <taxon>Bacillota</taxon>
        <taxon>Negativicutes</taxon>
        <taxon>Acidaminococcales</taxon>
        <taxon>Acidaminococcaceae</taxon>
        <taxon>Succiniclasticum</taxon>
    </lineage>
</organism>
<dbReference type="EMBL" id="FMYW01000015">
    <property type="protein sequence ID" value="SDC69520.1"/>
    <property type="molecule type" value="Genomic_DNA"/>
</dbReference>
<reference evidence="3" key="1">
    <citation type="submission" date="2016-10" db="EMBL/GenBank/DDBJ databases">
        <authorList>
            <person name="Varghese N."/>
            <person name="Submissions S."/>
        </authorList>
    </citation>
    <scope>NUCLEOTIDE SEQUENCE [LARGE SCALE GENOMIC DNA]</scope>
    <source>
        <strain evidence="3">DSM 11005</strain>
    </source>
</reference>